<accession>A0A448TSP1</accession>
<proteinExistence type="predicted"/>
<name>A0A448TSP1_9PAST</name>
<evidence type="ECO:0000313" key="2">
    <source>
        <dbReference type="Proteomes" id="UP000279799"/>
    </source>
</evidence>
<evidence type="ECO:0008006" key="3">
    <source>
        <dbReference type="Google" id="ProtNLM"/>
    </source>
</evidence>
<evidence type="ECO:0000313" key="1">
    <source>
        <dbReference type="EMBL" id="VEJ09054.1"/>
    </source>
</evidence>
<protein>
    <recommendedName>
        <fullName evidence="3">DUF721 domain-containing protein</fullName>
    </recommendedName>
</protein>
<dbReference type="Proteomes" id="UP000279799">
    <property type="component" value="Chromosome"/>
</dbReference>
<keyword evidence="2" id="KW-1185">Reference proteome</keyword>
<dbReference type="EMBL" id="LR134510">
    <property type="protein sequence ID" value="VEJ09054.1"/>
    <property type="molecule type" value="Genomic_DNA"/>
</dbReference>
<organism evidence="1 2">
    <name type="scientific">Actinobacillus delphinicola</name>
    <dbReference type="NCBI Taxonomy" id="51161"/>
    <lineage>
        <taxon>Bacteria</taxon>
        <taxon>Pseudomonadati</taxon>
        <taxon>Pseudomonadota</taxon>
        <taxon>Gammaproteobacteria</taxon>
        <taxon>Pasteurellales</taxon>
        <taxon>Pasteurellaceae</taxon>
        <taxon>Actinobacillus</taxon>
    </lineage>
</organism>
<gene>
    <name evidence="1" type="ORF">NCTC12871_00484</name>
</gene>
<dbReference type="KEGG" id="adp:NCTC12871_00484"/>
<dbReference type="RefSeq" id="WP_126598655.1">
    <property type="nucleotide sequence ID" value="NZ_LR134510.1"/>
</dbReference>
<sequence>MAHQSTPRNIQQLLKSSTLLKHCQQQHHEQSIEDCIKDKLAFLNHFPHRCYAFSEDTLGIDIPNAMLRYSILAQEKSILTALQRHYPQFIKLRIHINPKLSR</sequence>
<dbReference type="AlphaFoldDB" id="A0A448TSP1"/>
<reference evidence="1 2" key="1">
    <citation type="submission" date="2018-12" db="EMBL/GenBank/DDBJ databases">
        <authorList>
            <consortium name="Pathogen Informatics"/>
        </authorList>
    </citation>
    <scope>NUCLEOTIDE SEQUENCE [LARGE SCALE GENOMIC DNA]</scope>
    <source>
        <strain evidence="1 2">NCTC12871</strain>
    </source>
</reference>